<feature type="domain" description="DUF1330" evidence="1">
    <location>
        <begin position="7"/>
        <end position="94"/>
    </location>
</feature>
<name>A0A3B0X9Z0_9ZZZZ</name>
<accession>A0A3B0X9Z0</accession>
<dbReference type="SUPFAM" id="SSF54909">
    <property type="entry name" value="Dimeric alpha+beta barrel"/>
    <property type="match status" value="1"/>
</dbReference>
<dbReference type="InterPro" id="IPR010753">
    <property type="entry name" value="DUF1330"/>
</dbReference>
<proteinExistence type="predicted"/>
<protein>
    <recommendedName>
        <fullName evidence="1">DUF1330 domain-containing protein</fullName>
    </recommendedName>
</protein>
<dbReference type="EMBL" id="UOFG01000244">
    <property type="protein sequence ID" value="VAW65105.1"/>
    <property type="molecule type" value="Genomic_DNA"/>
</dbReference>
<dbReference type="Pfam" id="PF07045">
    <property type="entry name" value="DUF1330"/>
    <property type="match status" value="1"/>
</dbReference>
<reference evidence="2" key="1">
    <citation type="submission" date="2018-06" db="EMBL/GenBank/DDBJ databases">
        <authorList>
            <person name="Zhirakovskaya E."/>
        </authorList>
    </citation>
    <scope>NUCLEOTIDE SEQUENCE</scope>
</reference>
<organism evidence="2">
    <name type="scientific">hydrothermal vent metagenome</name>
    <dbReference type="NCBI Taxonomy" id="652676"/>
    <lineage>
        <taxon>unclassified sequences</taxon>
        <taxon>metagenomes</taxon>
        <taxon>ecological metagenomes</taxon>
    </lineage>
</organism>
<dbReference type="Gene3D" id="3.30.70.100">
    <property type="match status" value="1"/>
</dbReference>
<dbReference type="InterPro" id="IPR011008">
    <property type="entry name" value="Dimeric_a/b-barrel"/>
</dbReference>
<evidence type="ECO:0000313" key="2">
    <source>
        <dbReference type="EMBL" id="VAW65105.1"/>
    </source>
</evidence>
<evidence type="ECO:0000259" key="1">
    <source>
        <dbReference type="Pfam" id="PF07045"/>
    </source>
</evidence>
<dbReference type="AlphaFoldDB" id="A0A3B0X9Z0"/>
<sequence>MPIERIVGLFVTDDQLYQKYREHMLPILQSYGGGFGYDFKVSEVLKSKVKEPVNRVFTIYFKNEDAMNKFFDNEEYLKIRKKYYEPSVSATTIISKYEC</sequence>
<gene>
    <name evidence="2" type="ORF">MNBD_GAMMA11-2112</name>
</gene>